<name>A0A0G1JDF7_9BACT</name>
<organism evidence="2 3">
    <name type="scientific">Candidatus Uhrbacteria bacterium GW2011_GWF2_44_350</name>
    <dbReference type="NCBI Taxonomy" id="1619000"/>
    <lineage>
        <taxon>Bacteria</taxon>
        <taxon>Candidatus Uhriibacteriota</taxon>
    </lineage>
</organism>
<feature type="transmembrane region" description="Helical" evidence="1">
    <location>
        <begin position="53"/>
        <end position="76"/>
    </location>
</feature>
<gene>
    <name evidence="2" type="ORF">UW63_C0060G0007</name>
</gene>
<keyword evidence="1" id="KW-0812">Transmembrane</keyword>
<comment type="caution">
    <text evidence="2">The sequence shown here is derived from an EMBL/GenBank/DDBJ whole genome shotgun (WGS) entry which is preliminary data.</text>
</comment>
<dbReference type="Proteomes" id="UP000034154">
    <property type="component" value="Unassembled WGS sequence"/>
</dbReference>
<keyword evidence="1" id="KW-1133">Transmembrane helix</keyword>
<feature type="transmembrane region" description="Helical" evidence="1">
    <location>
        <begin position="127"/>
        <end position="149"/>
    </location>
</feature>
<accession>A0A0G1JDF7</accession>
<evidence type="ECO:0000256" key="1">
    <source>
        <dbReference type="SAM" id="Phobius"/>
    </source>
</evidence>
<evidence type="ECO:0000313" key="2">
    <source>
        <dbReference type="EMBL" id="KKT69345.1"/>
    </source>
</evidence>
<feature type="transmembrane region" description="Helical" evidence="1">
    <location>
        <begin position="96"/>
        <end position="120"/>
    </location>
</feature>
<evidence type="ECO:0000313" key="3">
    <source>
        <dbReference type="Proteomes" id="UP000034154"/>
    </source>
</evidence>
<proteinExistence type="predicted"/>
<keyword evidence="1" id="KW-0472">Membrane</keyword>
<protein>
    <submittedName>
        <fullName evidence="2">Uncharacterized protein</fullName>
    </submittedName>
</protein>
<reference evidence="2 3" key="1">
    <citation type="journal article" date="2015" name="Nature">
        <title>rRNA introns, odd ribosomes, and small enigmatic genomes across a large radiation of phyla.</title>
        <authorList>
            <person name="Brown C.T."/>
            <person name="Hug L.A."/>
            <person name="Thomas B.C."/>
            <person name="Sharon I."/>
            <person name="Castelle C.J."/>
            <person name="Singh A."/>
            <person name="Wilkins M.J."/>
            <person name="Williams K.H."/>
            <person name="Banfield J.F."/>
        </authorList>
    </citation>
    <scope>NUCLEOTIDE SEQUENCE [LARGE SCALE GENOMIC DNA]</scope>
</reference>
<dbReference type="EMBL" id="LCJB01000060">
    <property type="protein sequence ID" value="KKT69345.1"/>
    <property type="molecule type" value="Genomic_DNA"/>
</dbReference>
<sequence length="154" mass="17253">MNDIILGAAIGGLAAFLISTPAIVFEIFRRGKTEVLPLVVHVKNIFSFKLSQLAAFAVGVFLQILMGMVFGVVYPVVADHGWWAFVGAPYQPLTLFVYTIIVWLFFTLILFPIFGFGWFGTKEGKMVWLEVLVSLFLIALVFCLAVPFYQPSYF</sequence>
<feature type="transmembrane region" description="Helical" evidence="1">
    <location>
        <begin position="6"/>
        <end position="28"/>
    </location>
</feature>
<dbReference type="AlphaFoldDB" id="A0A0G1JDF7"/>